<evidence type="ECO:0000313" key="6">
    <source>
        <dbReference type="EMBL" id="QBI54048.1"/>
    </source>
</evidence>
<dbReference type="PROSITE" id="PS50977">
    <property type="entry name" value="HTH_TETR_2"/>
    <property type="match status" value="1"/>
</dbReference>
<dbReference type="PANTHER" id="PTHR47506">
    <property type="entry name" value="TRANSCRIPTIONAL REGULATORY PROTEIN"/>
    <property type="match status" value="1"/>
</dbReference>
<keyword evidence="7" id="KW-1185">Reference proteome</keyword>
<name>A0A4P6Q0H9_9ACTN</name>
<dbReference type="GO" id="GO:0003677">
    <property type="term" value="F:DNA binding"/>
    <property type="evidence" value="ECO:0007669"/>
    <property type="project" value="UniProtKB-UniRule"/>
</dbReference>
<dbReference type="RefSeq" id="WP_131098307.1">
    <property type="nucleotide sequence ID" value="NZ_CP036455.1"/>
</dbReference>
<keyword evidence="2 4" id="KW-0238">DNA-binding</keyword>
<feature type="domain" description="HTH tetR-type" evidence="5">
    <location>
        <begin position="5"/>
        <end position="65"/>
    </location>
</feature>
<feature type="DNA-binding region" description="H-T-H motif" evidence="4">
    <location>
        <begin position="28"/>
        <end position="47"/>
    </location>
</feature>
<keyword evidence="1" id="KW-0805">Transcription regulation</keyword>
<dbReference type="InterPro" id="IPR009057">
    <property type="entry name" value="Homeodomain-like_sf"/>
</dbReference>
<dbReference type="SUPFAM" id="SSF48498">
    <property type="entry name" value="Tetracyclin repressor-like, C-terminal domain"/>
    <property type="match status" value="1"/>
</dbReference>
<accession>A0A4P6Q0H9</accession>
<dbReference type="AlphaFoldDB" id="A0A4P6Q0H9"/>
<evidence type="ECO:0000256" key="3">
    <source>
        <dbReference type="ARBA" id="ARBA00023163"/>
    </source>
</evidence>
<dbReference type="Gene3D" id="1.10.357.10">
    <property type="entry name" value="Tetracycline Repressor, domain 2"/>
    <property type="match status" value="1"/>
</dbReference>
<dbReference type="EMBL" id="CP036455">
    <property type="protein sequence ID" value="QBI54048.1"/>
    <property type="molecule type" value="Genomic_DNA"/>
</dbReference>
<dbReference type="KEGG" id="strr:EKD16_11320"/>
<sequence length="192" mass="20258">MRDEEQIRRRVLEAADRLFYAYGIQAVGMDAVRAEAQVSLKRLYSAFGSKDALVAAFLRDRSRQWDAGLAAAAEQAGDDPRERLLAVYDFLGTWFEQDGFRGCAFINSFGELGGVSAEIAEAVREQKASFQDYVARLAAEAGAPPSLAPQLAILAEGAQSTAAISGDGAAAADARAAAESLIDAALAPAGAR</sequence>
<evidence type="ECO:0000256" key="1">
    <source>
        <dbReference type="ARBA" id="ARBA00023015"/>
    </source>
</evidence>
<gene>
    <name evidence="6" type="ORF">EKD16_11320</name>
</gene>
<reference evidence="6 7" key="1">
    <citation type="submission" date="2019-02" db="EMBL/GenBank/DDBJ databases">
        <authorList>
            <person name="Khodamoradi S."/>
            <person name="Hahnke R.L."/>
            <person name="Kaempfer P."/>
            <person name="Schumann P."/>
            <person name="Rohde M."/>
            <person name="Steinert M."/>
            <person name="Luzhetskyy A."/>
            <person name="Wink J."/>
            <person name="Ruckert C."/>
        </authorList>
    </citation>
    <scope>NUCLEOTIDE SEQUENCE [LARGE SCALE GENOMIC DNA]</scope>
    <source>
        <strain evidence="6 7">M2</strain>
    </source>
</reference>
<evidence type="ECO:0000259" key="5">
    <source>
        <dbReference type="PROSITE" id="PS50977"/>
    </source>
</evidence>
<dbReference type="Proteomes" id="UP000292235">
    <property type="component" value="Chromosome"/>
</dbReference>
<organism evidence="6 7">
    <name type="scientific">Streptomonospora litoralis</name>
    <dbReference type="NCBI Taxonomy" id="2498135"/>
    <lineage>
        <taxon>Bacteria</taxon>
        <taxon>Bacillati</taxon>
        <taxon>Actinomycetota</taxon>
        <taxon>Actinomycetes</taxon>
        <taxon>Streptosporangiales</taxon>
        <taxon>Nocardiopsidaceae</taxon>
        <taxon>Streptomonospora</taxon>
    </lineage>
</organism>
<dbReference type="InterPro" id="IPR001647">
    <property type="entry name" value="HTH_TetR"/>
</dbReference>
<dbReference type="InterPro" id="IPR036271">
    <property type="entry name" value="Tet_transcr_reg_TetR-rel_C_sf"/>
</dbReference>
<dbReference type="Pfam" id="PF00440">
    <property type="entry name" value="TetR_N"/>
    <property type="match status" value="1"/>
</dbReference>
<evidence type="ECO:0000256" key="4">
    <source>
        <dbReference type="PROSITE-ProRule" id="PRU00335"/>
    </source>
</evidence>
<dbReference type="SUPFAM" id="SSF46689">
    <property type="entry name" value="Homeodomain-like"/>
    <property type="match status" value="1"/>
</dbReference>
<proteinExistence type="predicted"/>
<dbReference type="PANTHER" id="PTHR47506:SF1">
    <property type="entry name" value="HTH-TYPE TRANSCRIPTIONAL REGULATOR YJDC"/>
    <property type="match status" value="1"/>
</dbReference>
<evidence type="ECO:0000256" key="2">
    <source>
        <dbReference type="ARBA" id="ARBA00023125"/>
    </source>
</evidence>
<keyword evidence="3" id="KW-0804">Transcription</keyword>
<evidence type="ECO:0000313" key="7">
    <source>
        <dbReference type="Proteomes" id="UP000292235"/>
    </source>
</evidence>
<protein>
    <submittedName>
        <fullName evidence="6">Putative transcriptional regulator</fullName>
    </submittedName>
</protein>
<dbReference type="OrthoDB" id="4214267at2"/>